<feature type="region of interest" description="Disordered" evidence="1">
    <location>
        <begin position="52"/>
        <end position="116"/>
    </location>
</feature>
<evidence type="ECO:0000313" key="2">
    <source>
        <dbReference type="EMBL" id="GIY05888.1"/>
    </source>
</evidence>
<dbReference type="AlphaFoldDB" id="A0AAV4Q785"/>
<gene>
    <name evidence="2" type="ORF">CEXT_298491</name>
</gene>
<name>A0AAV4Q785_CAEEX</name>
<protein>
    <submittedName>
        <fullName evidence="2">Uncharacterized protein</fullName>
    </submittedName>
</protein>
<evidence type="ECO:0000313" key="3">
    <source>
        <dbReference type="Proteomes" id="UP001054945"/>
    </source>
</evidence>
<evidence type="ECO:0000256" key="1">
    <source>
        <dbReference type="SAM" id="MobiDB-lite"/>
    </source>
</evidence>
<reference evidence="2 3" key="1">
    <citation type="submission" date="2021-06" db="EMBL/GenBank/DDBJ databases">
        <title>Caerostris extrusa draft genome.</title>
        <authorList>
            <person name="Kono N."/>
            <person name="Arakawa K."/>
        </authorList>
    </citation>
    <scope>NUCLEOTIDE SEQUENCE [LARGE SCALE GENOMIC DNA]</scope>
</reference>
<sequence>MKPVASDISGMNTVAAILRPAICKQGEKPLQPNPGNSQQMWLSVSPSPCSLPKCGERNKNYSRQKRSPSNQFPVNSQQMGLSVSPGHCFPKSGKRNKNYSRVLTPRLINRRNINTP</sequence>
<proteinExistence type="predicted"/>
<organism evidence="2 3">
    <name type="scientific">Caerostris extrusa</name>
    <name type="common">Bark spider</name>
    <name type="synonym">Caerostris bankana</name>
    <dbReference type="NCBI Taxonomy" id="172846"/>
    <lineage>
        <taxon>Eukaryota</taxon>
        <taxon>Metazoa</taxon>
        <taxon>Ecdysozoa</taxon>
        <taxon>Arthropoda</taxon>
        <taxon>Chelicerata</taxon>
        <taxon>Arachnida</taxon>
        <taxon>Araneae</taxon>
        <taxon>Araneomorphae</taxon>
        <taxon>Entelegynae</taxon>
        <taxon>Araneoidea</taxon>
        <taxon>Araneidae</taxon>
        <taxon>Caerostris</taxon>
    </lineage>
</organism>
<dbReference type="Proteomes" id="UP001054945">
    <property type="component" value="Unassembled WGS sequence"/>
</dbReference>
<accession>A0AAV4Q785</accession>
<feature type="compositionally biased region" description="Polar residues" evidence="1">
    <location>
        <begin position="67"/>
        <end position="81"/>
    </location>
</feature>
<dbReference type="EMBL" id="BPLR01005891">
    <property type="protein sequence ID" value="GIY05888.1"/>
    <property type="molecule type" value="Genomic_DNA"/>
</dbReference>
<comment type="caution">
    <text evidence="2">The sequence shown here is derived from an EMBL/GenBank/DDBJ whole genome shotgun (WGS) entry which is preliminary data.</text>
</comment>
<keyword evidence="3" id="KW-1185">Reference proteome</keyword>